<dbReference type="CDD" id="cd08556">
    <property type="entry name" value="GDPD"/>
    <property type="match status" value="1"/>
</dbReference>
<dbReference type="AlphaFoldDB" id="A0A517W990"/>
<dbReference type="EMBL" id="CP036347">
    <property type="protein sequence ID" value="QDU01824.1"/>
    <property type="molecule type" value="Genomic_DNA"/>
</dbReference>
<evidence type="ECO:0000313" key="4">
    <source>
        <dbReference type="Proteomes" id="UP000320722"/>
    </source>
</evidence>
<keyword evidence="1" id="KW-0732">Signal</keyword>
<dbReference type="InterPro" id="IPR017946">
    <property type="entry name" value="PLC-like_Pdiesterase_TIM-brl"/>
</dbReference>
<dbReference type="GO" id="GO:0006629">
    <property type="term" value="P:lipid metabolic process"/>
    <property type="evidence" value="ECO:0007669"/>
    <property type="project" value="InterPro"/>
</dbReference>
<dbReference type="PANTHER" id="PTHR46211">
    <property type="entry name" value="GLYCEROPHOSPHORYL DIESTER PHOSPHODIESTERASE"/>
    <property type="match status" value="1"/>
</dbReference>
<feature type="chain" id="PRO_5022210199" evidence="1">
    <location>
        <begin position="26"/>
        <end position="276"/>
    </location>
</feature>
<name>A0A517W990_9PLAN</name>
<evidence type="ECO:0000256" key="1">
    <source>
        <dbReference type="SAM" id="SignalP"/>
    </source>
</evidence>
<dbReference type="RefSeq" id="WP_145038115.1">
    <property type="nucleotide sequence ID" value="NZ_CP036347.1"/>
</dbReference>
<evidence type="ECO:0000259" key="2">
    <source>
        <dbReference type="PROSITE" id="PS51704"/>
    </source>
</evidence>
<dbReference type="Proteomes" id="UP000320722">
    <property type="component" value="Chromosome"/>
</dbReference>
<dbReference type="GO" id="GO:0008889">
    <property type="term" value="F:glycerophosphodiester phosphodiesterase activity"/>
    <property type="evidence" value="ECO:0007669"/>
    <property type="project" value="UniProtKB-EC"/>
</dbReference>
<dbReference type="Gene3D" id="3.20.20.190">
    <property type="entry name" value="Phosphatidylinositol (PI) phosphodiesterase"/>
    <property type="match status" value="1"/>
</dbReference>
<reference evidence="3 4" key="1">
    <citation type="submission" date="2019-02" db="EMBL/GenBank/DDBJ databases">
        <title>Deep-cultivation of Planctomycetes and their phenomic and genomic characterization uncovers novel biology.</title>
        <authorList>
            <person name="Wiegand S."/>
            <person name="Jogler M."/>
            <person name="Boedeker C."/>
            <person name="Pinto D."/>
            <person name="Vollmers J."/>
            <person name="Rivas-Marin E."/>
            <person name="Kohn T."/>
            <person name="Peeters S.H."/>
            <person name="Heuer A."/>
            <person name="Rast P."/>
            <person name="Oberbeckmann S."/>
            <person name="Bunk B."/>
            <person name="Jeske O."/>
            <person name="Meyerdierks A."/>
            <person name="Storesund J.E."/>
            <person name="Kallscheuer N."/>
            <person name="Luecker S."/>
            <person name="Lage O.M."/>
            <person name="Pohl T."/>
            <person name="Merkel B.J."/>
            <person name="Hornburger P."/>
            <person name="Mueller R.-W."/>
            <person name="Bruemmer F."/>
            <person name="Labrenz M."/>
            <person name="Spormann A.M."/>
            <person name="Op den Camp H."/>
            <person name="Overmann J."/>
            <person name="Amann R."/>
            <person name="Jetten M.S.M."/>
            <person name="Mascher T."/>
            <person name="Medema M.H."/>
            <person name="Devos D.P."/>
            <person name="Kaster A.-K."/>
            <person name="Ovreas L."/>
            <person name="Rohde M."/>
            <person name="Galperin M.Y."/>
            <person name="Jogler C."/>
        </authorList>
    </citation>
    <scope>NUCLEOTIDE SEQUENCE [LARGE SCALE GENOMIC DNA]</scope>
    <source>
        <strain evidence="3 4">V6</strain>
    </source>
</reference>
<dbReference type="InterPro" id="IPR030395">
    <property type="entry name" value="GP_PDE_dom"/>
</dbReference>
<feature type="signal peptide" evidence="1">
    <location>
        <begin position="1"/>
        <end position="25"/>
    </location>
</feature>
<keyword evidence="3" id="KW-0378">Hydrolase</keyword>
<protein>
    <submittedName>
        <fullName evidence="3">Putative glycerophosphoryl diester phosphodiesterase 1</fullName>
        <ecNumber evidence="3">3.1.4.46</ecNumber>
    </submittedName>
</protein>
<accession>A0A517W990</accession>
<evidence type="ECO:0000313" key="3">
    <source>
        <dbReference type="EMBL" id="QDU01824.1"/>
    </source>
</evidence>
<dbReference type="PROSITE" id="PS51704">
    <property type="entry name" value="GP_PDE"/>
    <property type="match status" value="1"/>
</dbReference>
<dbReference type="PANTHER" id="PTHR46211:SF14">
    <property type="entry name" value="GLYCEROPHOSPHODIESTER PHOSPHODIESTERASE"/>
    <property type="match status" value="1"/>
</dbReference>
<dbReference type="Pfam" id="PF03009">
    <property type="entry name" value="GDPD"/>
    <property type="match status" value="1"/>
</dbReference>
<organism evidence="3 4">
    <name type="scientific">Gimesia chilikensis</name>
    <dbReference type="NCBI Taxonomy" id="2605989"/>
    <lineage>
        <taxon>Bacteria</taxon>
        <taxon>Pseudomonadati</taxon>
        <taxon>Planctomycetota</taxon>
        <taxon>Planctomycetia</taxon>
        <taxon>Planctomycetales</taxon>
        <taxon>Planctomycetaceae</taxon>
        <taxon>Gimesia</taxon>
    </lineage>
</organism>
<dbReference type="EC" id="3.1.4.46" evidence="3"/>
<proteinExistence type="predicted"/>
<dbReference type="SUPFAM" id="SSF51695">
    <property type="entry name" value="PLC-like phosphodiesterases"/>
    <property type="match status" value="1"/>
</dbReference>
<gene>
    <name evidence="3" type="primary">glpQ1_2</name>
    <name evidence="3" type="ORF">V6x_15070</name>
</gene>
<sequence precursor="true">MQPSRLILSLVFLCHSFVVLNLAFAADPSPIILAHRGGAHEYEENTMEGFRACYERGIRGYETDIRMTKDGVLVILHDDTLNRTHNASGAVEHKTVAELKDVVTKKGQKLLFLDEFLDYFADKPGVYIELEMKTSNKKLYPDARIAEYCQKLYSAANARKADDSTYVFSSFDERPLKAIHTLDSKAPMSLIASKPCSAEFIARAKQLGADRIACNINGTSRKSVQDAHKQGLLVNCWPGRAAADYYLAKGLGVDVHCTDIPTAIQGVKEQLPTQTR</sequence>
<feature type="domain" description="GP-PDE" evidence="2">
    <location>
        <begin position="30"/>
        <end position="268"/>
    </location>
</feature>